<dbReference type="Proteomes" id="UP000266091">
    <property type="component" value="Unassembled WGS sequence"/>
</dbReference>
<organism evidence="3 4">
    <name type="scientific">Mesosutterella multiformis</name>
    <dbReference type="NCBI Taxonomy" id="2259133"/>
    <lineage>
        <taxon>Bacteria</taxon>
        <taxon>Pseudomonadati</taxon>
        <taxon>Pseudomonadota</taxon>
        <taxon>Betaproteobacteria</taxon>
        <taxon>Burkholderiales</taxon>
        <taxon>Sutterellaceae</taxon>
        <taxon>Mesosutterella</taxon>
    </lineage>
</organism>
<name>A0A388SEF6_9BURK</name>
<dbReference type="OrthoDB" id="9862764at2"/>
<evidence type="ECO:0000256" key="1">
    <source>
        <dbReference type="SAM" id="MobiDB-lite"/>
    </source>
</evidence>
<reference evidence="3 4" key="1">
    <citation type="journal article" date="2018" name="Int. J. Syst. Evol. Microbiol.">
        <title>Mesosutterella multiformis gen. nov., sp. nov., a member of the family Sutterellaceae and Sutterella megalosphaeroides sp. nov., isolated from human faeces.</title>
        <authorList>
            <person name="Sakamoto M."/>
            <person name="Ikeyama N."/>
            <person name="Kunihiro T."/>
            <person name="Iino T."/>
            <person name="Yuki M."/>
            <person name="Ohkuma M."/>
        </authorList>
    </citation>
    <scope>NUCLEOTIDE SEQUENCE [LARGE SCALE GENOMIC DNA]</scope>
    <source>
        <strain evidence="3 4">4NBBH2</strain>
    </source>
</reference>
<feature type="chain" id="PRO_5030071288" description="Lipoprotein" evidence="2">
    <location>
        <begin position="28"/>
        <end position="177"/>
    </location>
</feature>
<dbReference type="AlphaFoldDB" id="A0A388SEF6"/>
<protein>
    <recommendedName>
        <fullName evidence="5">Lipoprotein</fullName>
    </recommendedName>
</protein>
<evidence type="ECO:0000256" key="2">
    <source>
        <dbReference type="SAM" id="SignalP"/>
    </source>
</evidence>
<keyword evidence="4" id="KW-1185">Reference proteome</keyword>
<evidence type="ECO:0000313" key="3">
    <source>
        <dbReference type="EMBL" id="GBO94033.1"/>
    </source>
</evidence>
<comment type="caution">
    <text evidence="3">The sequence shown here is derived from an EMBL/GenBank/DDBJ whole genome shotgun (WGS) entry which is preliminary data.</text>
</comment>
<evidence type="ECO:0000313" key="4">
    <source>
        <dbReference type="Proteomes" id="UP000266091"/>
    </source>
</evidence>
<keyword evidence="2" id="KW-0732">Signal</keyword>
<proteinExistence type="predicted"/>
<dbReference type="EMBL" id="BGZJ01000001">
    <property type="protein sequence ID" value="GBO94033.1"/>
    <property type="molecule type" value="Genomic_DNA"/>
</dbReference>
<accession>A0A401LMY2</accession>
<gene>
    <name evidence="3" type="ORF">MESMUL_13870</name>
</gene>
<accession>A0A388SEF6</accession>
<evidence type="ECO:0008006" key="5">
    <source>
        <dbReference type="Google" id="ProtNLM"/>
    </source>
</evidence>
<dbReference type="RefSeq" id="WP_116270305.1">
    <property type="nucleotide sequence ID" value="NZ_BGZJ01000001.1"/>
</dbReference>
<feature type="signal peptide" evidence="2">
    <location>
        <begin position="1"/>
        <end position="27"/>
    </location>
</feature>
<feature type="region of interest" description="Disordered" evidence="1">
    <location>
        <begin position="130"/>
        <end position="149"/>
    </location>
</feature>
<sequence length="177" mass="19673">MTELKSLILKTMAAAGALLVMTSPASAYEPTARDLQQAAYAFLMGDWDYQFPMEGGETHLFFKNGAGSTYYSLVSLYPSERTGVFCDLMEVDSCRSRSLMSTFTVDCDKGTIKMRKLSLYSRDFGMGTPSVEIPVPRRDQKEQTPGPDTIGEFIVTTKCGRTPDQPQGFRQVKLNSF</sequence>